<proteinExistence type="predicted"/>
<organism evidence="1 2">
    <name type="scientific">Neophaeococcomyces mojaviensis</name>
    <dbReference type="NCBI Taxonomy" id="3383035"/>
    <lineage>
        <taxon>Eukaryota</taxon>
        <taxon>Fungi</taxon>
        <taxon>Dikarya</taxon>
        <taxon>Ascomycota</taxon>
        <taxon>Pezizomycotina</taxon>
        <taxon>Eurotiomycetes</taxon>
        <taxon>Chaetothyriomycetidae</taxon>
        <taxon>Chaetothyriales</taxon>
        <taxon>Chaetothyriales incertae sedis</taxon>
        <taxon>Neophaeococcomyces</taxon>
    </lineage>
</organism>
<keyword evidence="1" id="KW-0808">Transferase</keyword>
<reference evidence="1" key="1">
    <citation type="submission" date="2022-10" db="EMBL/GenBank/DDBJ databases">
        <title>Culturing micro-colonial fungi from biological soil crusts in the Mojave desert and describing Neophaeococcomyces mojavensis, and introducing the new genera and species Taxawa tesnikishii.</title>
        <authorList>
            <person name="Kurbessoian T."/>
            <person name="Stajich J.E."/>
        </authorList>
    </citation>
    <scope>NUCLEOTIDE SEQUENCE</scope>
    <source>
        <strain evidence="1">JES_112</strain>
    </source>
</reference>
<dbReference type="Proteomes" id="UP001172386">
    <property type="component" value="Unassembled WGS sequence"/>
</dbReference>
<dbReference type="EC" id="2.7.11.1" evidence="1"/>
<gene>
    <name evidence="1" type="primary">ssr3</name>
    <name evidence="1" type="ORF">H2198_006103</name>
</gene>
<evidence type="ECO:0000313" key="1">
    <source>
        <dbReference type="EMBL" id="KAJ9654921.1"/>
    </source>
</evidence>
<protein>
    <submittedName>
        <fullName evidence="1">SWI/SNF and RSC complex subunit Ssr3</fullName>
        <ecNumber evidence="1">2.7.11.1</ecNumber>
    </submittedName>
</protein>
<accession>A0ACC3A4A9</accession>
<dbReference type="EMBL" id="JAPDRQ010000109">
    <property type="protein sequence ID" value="KAJ9654921.1"/>
    <property type="molecule type" value="Genomic_DNA"/>
</dbReference>
<name>A0ACC3A4A9_9EURO</name>
<sequence>MNPQLQAYGRYPQAQTRSPASRRPGECAPSTNASLHVHPRIKTQGQPSTAAADHHVNQSSPMRAQMARASSQAYLASWQQQQLPSPATSPPSHSYVYHALPCYALRALHLPLYYPLPQPYYQNQYLPYHAGQMAPNAQQYAAQQAQLQNQQAQQRNAVLEHQLAQRRAKKPTDRNLPDGMEDMIIGDGVQQYKELREMERRLDYTTQRKRLDLQETFSRNNKRPRTLRIWVSNTADNQPWQRGALEQDAFDFQTAGNSTVRVKVEGRLIEDDDDDILLSDDEDVQSNKEASTAPLKKMSHFFKNMTVDFDKNKNNVPDPNWQVEWKKQANAKDVDVIEFQRKLDENINITINLTRDEQPERYRLSHVLQSTLDMEEGDRAEVVMAIWEYIKCFNLQEDEDKRAIRCDDQLRQIFGQEQVYFPQIPDRIMAHLHPLPPVKLSYTVRVDQDFLSNPQPTVYDVRVQVDDPLRAKVIAMTQNPEYHTAYRQIAQLDDQLAVIIQALQTSKARHAFYKTMAKDPTGFIKKWMASQRRDLEVILGEAGRGGGEDGSGPEFARGGEDGVWGSAAVTEAVRYMLARPQAPKP</sequence>
<evidence type="ECO:0000313" key="2">
    <source>
        <dbReference type="Proteomes" id="UP001172386"/>
    </source>
</evidence>
<keyword evidence="2" id="KW-1185">Reference proteome</keyword>
<comment type="caution">
    <text evidence="1">The sequence shown here is derived from an EMBL/GenBank/DDBJ whole genome shotgun (WGS) entry which is preliminary data.</text>
</comment>